<sequence>MADINPDDAWAGLIDPALVAWDSVYAPVTSTPSVNSDTQTATTTTTKATRSSKKNPGKRLKPQPQDHKDVANNDEQDKSLTKQYDNFEKWISEIKKEMTQMKQSMKQQQAENARLLKKNDELEKGIAENKKEMQKIKAKVVELDQIVLPTTFNLSGFFSRTTRMKITPDQGVIEVARTFSGPYIYVKREVIQDFKHFEFMIMHEWGLDLSPAKNFVIDKHGSKTLDEWQIFAPRIRVIVLYLKQRQMGDSSVNWGVSCCLL</sequence>
<protein>
    <submittedName>
        <fullName evidence="3">Uncharacterized protein</fullName>
    </submittedName>
</protein>
<evidence type="ECO:0000313" key="4">
    <source>
        <dbReference type="Proteomes" id="UP000018144"/>
    </source>
</evidence>
<dbReference type="Proteomes" id="UP000018144">
    <property type="component" value="Unassembled WGS sequence"/>
</dbReference>
<feature type="coiled-coil region" evidence="1">
    <location>
        <begin position="91"/>
        <end position="146"/>
    </location>
</feature>
<feature type="compositionally biased region" description="Basic residues" evidence="2">
    <location>
        <begin position="50"/>
        <end position="61"/>
    </location>
</feature>
<evidence type="ECO:0000256" key="2">
    <source>
        <dbReference type="SAM" id="MobiDB-lite"/>
    </source>
</evidence>
<keyword evidence="1" id="KW-0175">Coiled coil</keyword>
<evidence type="ECO:0000256" key="1">
    <source>
        <dbReference type="SAM" id="Coils"/>
    </source>
</evidence>
<proteinExistence type="predicted"/>
<dbReference type="AlphaFoldDB" id="U4L6S1"/>
<feature type="compositionally biased region" description="Polar residues" evidence="2">
    <location>
        <begin position="28"/>
        <end position="37"/>
    </location>
</feature>
<feature type="region of interest" description="Disordered" evidence="2">
    <location>
        <begin position="28"/>
        <end position="82"/>
    </location>
</feature>
<reference evidence="3 4" key="1">
    <citation type="journal article" date="2013" name="PLoS Genet.">
        <title>The genome and development-dependent transcriptomes of Pyronema confluens: a window into fungal evolution.</title>
        <authorList>
            <person name="Traeger S."/>
            <person name="Altegoer F."/>
            <person name="Freitag M."/>
            <person name="Gabaldon T."/>
            <person name="Kempken F."/>
            <person name="Kumar A."/>
            <person name="Marcet-Houben M."/>
            <person name="Poggeler S."/>
            <person name="Stajich J.E."/>
            <person name="Nowrousian M."/>
        </authorList>
    </citation>
    <scope>NUCLEOTIDE SEQUENCE [LARGE SCALE GENOMIC DNA]</scope>
    <source>
        <strain evidence="4">CBS 100304</strain>
        <tissue evidence="3">Vegetative mycelium</tissue>
    </source>
</reference>
<feature type="compositionally biased region" description="Low complexity" evidence="2">
    <location>
        <begin position="38"/>
        <end position="49"/>
    </location>
</feature>
<dbReference type="EMBL" id="HF935408">
    <property type="protein sequence ID" value="CCX08290.1"/>
    <property type="molecule type" value="Genomic_DNA"/>
</dbReference>
<organism evidence="3 4">
    <name type="scientific">Pyronema omphalodes (strain CBS 100304)</name>
    <name type="common">Pyronema confluens</name>
    <dbReference type="NCBI Taxonomy" id="1076935"/>
    <lineage>
        <taxon>Eukaryota</taxon>
        <taxon>Fungi</taxon>
        <taxon>Dikarya</taxon>
        <taxon>Ascomycota</taxon>
        <taxon>Pezizomycotina</taxon>
        <taxon>Pezizomycetes</taxon>
        <taxon>Pezizales</taxon>
        <taxon>Pyronemataceae</taxon>
        <taxon>Pyronema</taxon>
    </lineage>
</organism>
<name>U4L6S1_PYROM</name>
<feature type="compositionally biased region" description="Basic and acidic residues" evidence="2">
    <location>
        <begin position="64"/>
        <end position="82"/>
    </location>
</feature>
<accession>U4L6S1</accession>
<gene>
    <name evidence="3" type="ORF">PCON_07883</name>
</gene>
<evidence type="ECO:0000313" key="3">
    <source>
        <dbReference type="EMBL" id="CCX08290.1"/>
    </source>
</evidence>
<keyword evidence="4" id="KW-1185">Reference proteome</keyword>